<protein>
    <submittedName>
        <fullName evidence="1">Motility protein</fullName>
    </submittedName>
</protein>
<dbReference type="InterPro" id="IPR025906">
    <property type="entry name" value="YjfB_motility"/>
</dbReference>
<dbReference type="Proteomes" id="UP001595755">
    <property type="component" value="Unassembled WGS sequence"/>
</dbReference>
<sequence>MSSISGIGAISAASLRQQISIAVLSNSLDIVQQQGQQMVQALQTSIPSNVGQQLDVKV</sequence>
<keyword evidence="2" id="KW-1185">Reference proteome</keyword>
<evidence type="ECO:0000313" key="1">
    <source>
        <dbReference type="EMBL" id="MFC4302375.1"/>
    </source>
</evidence>
<proteinExistence type="predicted"/>
<reference evidence="2" key="1">
    <citation type="journal article" date="2019" name="Int. J. Syst. Evol. Microbiol.">
        <title>The Global Catalogue of Microorganisms (GCM) 10K type strain sequencing project: providing services to taxonomists for standard genome sequencing and annotation.</title>
        <authorList>
            <consortium name="The Broad Institute Genomics Platform"/>
            <consortium name="The Broad Institute Genome Sequencing Center for Infectious Disease"/>
            <person name="Wu L."/>
            <person name="Ma J."/>
        </authorList>
    </citation>
    <scope>NUCLEOTIDE SEQUENCE [LARGE SCALE GENOMIC DNA]</scope>
    <source>
        <strain evidence="2">CGMCC 4.1641</strain>
    </source>
</reference>
<organism evidence="1 2">
    <name type="scientific">Cohnella boryungensis</name>
    <dbReference type="NCBI Taxonomy" id="768479"/>
    <lineage>
        <taxon>Bacteria</taxon>
        <taxon>Bacillati</taxon>
        <taxon>Bacillota</taxon>
        <taxon>Bacilli</taxon>
        <taxon>Bacillales</taxon>
        <taxon>Paenibacillaceae</taxon>
        <taxon>Cohnella</taxon>
    </lineage>
</organism>
<gene>
    <name evidence="1" type="ORF">ACFO1S_02825</name>
</gene>
<accession>A0ABV8S5H0</accession>
<evidence type="ECO:0000313" key="2">
    <source>
        <dbReference type="Proteomes" id="UP001595755"/>
    </source>
</evidence>
<comment type="caution">
    <text evidence="1">The sequence shown here is derived from an EMBL/GenBank/DDBJ whole genome shotgun (WGS) entry which is preliminary data.</text>
</comment>
<dbReference type="Pfam" id="PF14070">
    <property type="entry name" value="YjfB_motility"/>
    <property type="match status" value="1"/>
</dbReference>
<dbReference type="RefSeq" id="WP_204600758.1">
    <property type="nucleotide sequence ID" value="NZ_JBHSED010000003.1"/>
</dbReference>
<dbReference type="EMBL" id="JBHSED010000003">
    <property type="protein sequence ID" value="MFC4302375.1"/>
    <property type="molecule type" value="Genomic_DNA"/>
</dbReference>
<name>A0ABV8S5H0_9BACL</name>